<evidence type="ECO:0000313" key="2">
    <source>
        <dbReference type="Proteomes" id="UP000317036"/>
    </source>
</evidence>
<name>A0A559K5Q7_9BACL</name>
<dbReference type="RefSeq" id="WP_144851803.1">
    <property type="nucleotide sequence ID" value="NZ_VNJI01000037.1"/>
</dbReference>
<protein>
    <submittedName>
        <fullName evidence="1">DUF1640 domain-containing protein</fullName>
    </submittedName>
</protein>
<dbReference type="EMBL" id="VNJI01000037">
    <property type="protein sequence ID" value="TVY07433.1"/>
    <property type="molecule type" value="Genomic_DNA"/>
</dbReference>
<accession>A0A559K5Q7</accession>
<organism evidence="1 2">
    <name type="scientific">Paenibacillus cremeus</name>
    <dbReference type="NCBI Taxonomy" id="2163881"/>
    <lineage>
        <taxon>Bacteria</taxon>
        <taxon>Bacillati</taxon>
        <taxon>Bacillota</taxon>
        <taxon>Bacilli</taxon>
        <taxon>Bacillales</taxon>
        <taxon>Paenibacillaceae</taxon>
        <taxon>Paenibacillus</taxon>
    </lineage>
</organism>
<comment type="caution">
    <text evidence="1">The sequence shown here is derived from an EMBL/GenBank/DDBJ whole genome shotgun (WGS) entry which is preliminary data.</text>
</comment>
<proteinExistence type="predicted"/>
<sequence>MEREWMDAFRLVMREELEPFKQELKAEMTSFKQDIQAEMTSFKQELRAEMTSFKQDMQAEIVSLKREMEVRFDRVDERLDRIEVFQNEDVVAMLHVIQGKIETCASKEDVMYLAGKLGEHDLALDQLKRVK</sequence>
<dbReference type="OrthoDB" id="2680494at2"/>
<reference evidence="1 2" key="1">
    <citation type="submission" date="2019-07" db="EMBL/GenBank/DDBJ databases">
        <authorList>
            <person name="Kim J."/>
        </authorList>
    </citation>
    <scope>NUCLEOTIDE SEQUENCE [LARGE SCALE GENOMIC DNA]</scope>
    <source>
        <strain evidence="1 2">JC52</strain>
    </source>
</reference>
<dbReference type="SUPFAM" id="SSF47162">
    <property type="entry name" value="Apolipoprotein"/>
    <property type="match status" value="1"/>
</dbReference>
<dbReference type="Proteomes" id="UP000317036">
    <property type="component" value="Unassembled WGS sequence"/>
</dbReference>
<keyword evidence="2" id="KW-1185">Reference proteome</keyword>
<dbReference type="Gene3D" id="1.20.58.130">
    <property type="match status" value="1"/>
</dbReference>
<dbReference type="AlphaFoldDB" id="A0A559K5Q7"/>
<gene>
    <name evidence="1" type="ORF">FPZ49_24035</name>
</gene>
<evidence type="ECO:0000313" key="1">
    <source>
        <dbReference type="EMBL" id="TVY07433.1"/>
    </source>
</evidence>